<dbReference type="AlphaFoldDB" id="A0A3M0IK73"/>
<accession>A0A3M0IK73</accession>
<keyword evidence="2" id="KW-1185">Reference proteome</keyword>
<comment type="caution">
    <text evidence="1">The sequence shown here is derived from an EMBL/GenBank/DDBJ whole genome shotgun (WGS) entry which is preliminary data.</text>
</comment>
<organism evidence="1 2">
    <name type="scientific">Hirundo rustica rustica</name>
    <dbReference type="NCBI Taxonomy" id="333673"/>
    <lineage>
        <taxon>Eukaryota</taxon>
        <taxon>Metazoa</taxon>
        <taxon>Chordata</taxon>
        <taxon>Craniata</taxon>
        <taxon>Vertebrata</taxon>
        <taxon>Euteleostomi</taxon>
        <taxon>Archelosauria</taxon>
        <taxon>Archosauria</taxon>
        <taxon>Dinosauria</taxon>
        <taxon>Saurischia</taxon>
        <taxon>Theropoda</taxon>
        <taxon>Coelurosauria</taxon>
        <taxon>Aves</taxon>
        <taxon>Neognathae</taxon>
        <taxon>Neoaves</taxon>
        <taxon>Telluraves</taxon>
        <taxon>Australaves</taxon>
        <taxon>Passeriformes</taxon>
        <taxon>Sylvioidea</taxon>
        <taxon>Hirundinidae</taxon>
        <taxon>Hirundo</taxon>
    </lineage>
</organism>
<reference evidence="1 2" key="1">
    <citation type="submission" date="2018-07" db="EMBL/GenBank/DDBJ databases">
        <title>A high quality draft genome assembly of the barn swallow (H. rustica rustica).</title>
        <authorList>
            <person name="Formenti G."/>
            <person name="Chiara M."/>
            <person name="Poveda L."/>
            <person name="Francoijs K.-J."/>
            <person name="Bonisoli-Alquati A."/>
            <person name="Canova L."/>
            <person name="Gianfranceschi L."/>
            <person name="Horner D.S."/>
            <person name="Saino N."/>
        </authorList>
    </citation>
    <scope>NUCLEOTIDE SEQUENCE [LARGE SCALE GENOMIC DNA]</scope>
    <source>
        <strain evidence="1">Chelidonia</strain>
        <tissue evidence="1">Blood</tissue>
    </source>
</reference>
<evidence type="ECO:0000313" key="2">
    <source>
        <dbReference type="Proteomes" id="UP000269221"/>
    </source>
</evidence>
<dbReference type="Proteomes" id="UP000269221">
    <property type="component" value="Unassembled WGS sequence"/>
</dbReference>
<evidence type="ECO:0000313" key="1">
    <source>
        <dbReference type="EMBL" id="RMB89164.1"/>
    </source>
</evidence>
<proteinExistence type="predicted"/>
<name>A0A3M0IK73_HIRRU</name>
<sequence length="192" mass="21744">MLCGDESLEKGQWQAERNPSGLLRFGKTLPPQVEKLTVKVRHGTHMCPRVRLMKKSITTMSQVDKGTKVKVSQVDLDWQHKRSIPSPLGPYASGHQGRDATYRWARDQGVDLTMDNISQVITTVRPAPAIKQAKRVKPLWYGGRWLKYRYGEAWQIDYITFPKPARASVMCDYGGKPPLDGGDYLCLMLLLS</sequence>
<dbReference type="EMBL" id="QRBI01000302">
    <property type="protein sequence ID" value="RMB89164.1"/>
    <property type="molecule type" value="Genomic_DNA"/>
</dbReference>
<protein>
    <submittedName>
        <fullName evidence="1">Uncharacterized protein</fullName>
    </submittedName>
</protein>
<gene>
    <name evidence="1" type="ORF">DUI87_34426</name>
</gene>